<dbReference type="RefSeq" id="WP_183773403.1">
    <property type="nucleotide sequence ID" value="NZ_JACHFW010000006.1"/>
</dbReference>
<dbReference type="Pfam" id="PF01408">
    <property type="entry name" value="GFO_IDH_MocA"/>
    <property type="match status" value="1"/>
</dbReference>
<dbReference type="InterPro" id="IPR050463">
    <property type="entry name" value="Gfo/Idh/MocA_oxidrdct_glycsds"/>
</dbReference>
<dbReference type="SUPFAM" id="SSF51735">
    <property type="entry name" value="NAD(P)-binding Rossmann-fold domains"/>
    <property type="match status" value="1"/>
</dbReference>
<dbReference type="GO" id="GO:0000166">
    <property type="term" value="F:nucleotide binding"/>
    <property type="evidence" value="ECO:0007669"/>
    <property type="project" value="InterPro"/>
</dbReference>
<comment type="caution">
    <text evidence="4">The sequence shown here is derived from an EMBL/GenBank/DDBJ whole genome shotgun (WGS) entry which is preliminary data.</text>
</comment>
<dbReference type="InterPro" id="IPR036291">
    <property type="entry name" value="NAD(P)-bd_dom_sf"/>
</dbReference>
<dbReference type="Proteomes" id="UP000543642">
    <property type="component" value="Unassembled WGS sequence"/>
</dbReference>
<feature type="domain" description="Gfo/Idh/MocA-like oxidoreductase N-terminal" evidence="2">
    <location>
        <begin position="4"/>
        <end position="121"/>
    </location>
</feature>
<reference evidence="4 5" key="1">
    <citation type="submission" date="2020-08" db="EMBL/GenBank/DDBJ databases">
        <title>Genomic Encyclopedia of Type Strains, Phase IV (KMG-IV): sequencing the most valuable type-strain genomes for metagenomic binning, comparative biology and taxonomic classification.</title>
        <authorList>
            <person name="Goeker M."/>
        </authorList>
    </citation>
    <scope>NUCLEOTIDE SEQUENCE [LARGE SCALE GENOMIC DNA]</scope>
    <source>
        <strain evidence="4 5">DSM 106146</strain>
    </source>
</reference>
<gene>
    <name evidence="4" type="ORF">HNP82_001755</name>
</gene>
<dbReference type="EMBL" id="JACHFW010000006">
    <property type="protein sequence ID" value="MBB5264627.1"/>
    <property type="molecule type" value="Genomic_DNA"/>
</dbReference>
<organism evidence="4 5">
    <name type="scientific">Catenibacillus scindens</name>
    <dbReference type="NCBI Taxonomy" id="673271"/>
    <lineage>
        <taxon>Bacteria</taxon>
        <taxon>Bacillati</taxon>
        <taxon>Bacillota</taxon>
        <taxon>Clostridia</taxon>
        <taxon>Lachnospirales</taxon>
        <taxon>Lachnospiraceae</taxon>
        <taxon>Catenibacillus</taxon>
    </lineage>
</organism>
<evidence type="ECO:0000259" key="3">
    <source>
        <dbReference type="Pfam" id="PF22725"/>
    </source>
</evidence>
<protein>
    <submittedName>
        <fullName evidence="4">Putative dehydrogenase</fullName>
    </submittedName>
</protein>
<dbReference type="GO" id="GO:0016491">
    <property type="term" value="F:oxidoreductase activity"/>
    <property type="evidence" value="ECO:0007669"/>
    <property type="project" value="UniProtKB-KW"/>
</dbReference>
<dbReference type="SUPFAM" id="SSF55347">
    <property type="entry name" value="Glyceraldehyde-3-phosphate dehydrogenase-like, C-terminal domain"/>
    <property type="match status" value="1"/>
</dbReference>
<feature type="domain" description="GFO/IDH/MocA-like oxidoreductase" evidence="3">
    <location>
        <begin position="136"/>
        <end position="267"/>
    </location>
</feature>
<evidence type="ECO:0000259" key="2">
    <source>
        <dbReference type="Pfam" id="PF01408"/>
    </source>
</evidence>
<evidence type="ECO:0000313" key="4">
    <source>
        <dbReference type="EMBL" id="MBB5264627.1"/>
    </source>
</evidence>
<dbReference type="InterPro" id="IPR000683">
    <property type="entry name" value="Gfo/Idh/MocA-like_OxRdtase_N"/>
</dbReference>
<name>A0A7W8HBG1_9FIRM</name>
<dbReference type="Gene3D" id="3.40.50.720">
    <property type="entry name" value="NAD(P)-binding Rossmann-like Domain"/>
    <property type="match status" value="1"/>
</dbReference>
<dbReference type="PANTHER" id="PTHR43818:SF11">
    <property type="entry name" value="BCDNA.GH03377"/>
    <property type="match status" value="1"/>
</dbReference>
<evidence type="ECO:0000256" key="1">
    <source>
        <dbReference type="ARBA" id="ARBA00023002"/>
    </source>
</evidence>
<dbReference type="AlphaFoldDB" id="A0A7W8HBG1"/>
<accession>A0A7W8HBG1</accession>
<evidence type="ECO:0000313" key="5">
    <source>
        <dbReference type="Proteomes" id="UP000543642"/>
    </source>
</evidence>
<sequence length="408" mass="46321">MKEIRIAVIGTGSISHRHMKVWAHIPQVKVIAAAEIDEKRLRVWSEKYGIADTYTDFREMLKRDDIDAVDVCVHNNLHAPICIAVMKAGLHCYCEKPMSASYYDSKLMMDCAKTCGVKFAVQISSLFSEQTRTGLRLIKDGILGEIYHARSVIANYRRRPSIDGPFNGGTPDFMKTEMAGHGQSIDTGIYHLGQMLFLLGLPKLHGVFGKEYHKIPSPIRGRNIEVEDMCVGLAEFEGGLTLDIQEANACNVIQLPTSYITGDKGALSWWNIDEVGGDWSMGQGPGGYLPENMQPGMRFTGEYHGIHIDCDLRTYYNQMQNRCYDSQVMVWYDNQMHWYKYLIGELKEDERYNTPEIALNVSLLTDGIFLSSREGRFVTTEEIKAQSKSLAMWKQETPWGVFDYEATY</sequence>
<keyword evidence="1" id="KW-0560">Oxidoreductase</keyword>
<dbReference type="Gene3D" id="3.30.360.10">
    <property type="entry name" value="Dihydrodipicolinate Reductase, domain 2"/>
    <property type="match status" value="1"/>
</dbReference>
<keyword evidence="5" id="KW-1185">Reference proteome</keyword>
<proteinExistence type="predicted"/>
<dbReference type="Pfam" id="PF22725">
    <property type="entry name" value="GFO_IDH_MocA_C3"/>
    <property type="match status" value="1"/>
</dbReference>
<dbReference type="InterPro" id="IPR055170">
    <property type="entry name" value="GFO_IDH_MocA-like_dom"/>
</dbReference>
<dbReference type="PANTHER" id="PTHR43818">
    <property type="entry name" value="BCDNA.GH03377"/>
    <property type="match status" value="1"/>
</dbReference>